<dbReference type="GO" id="GO:0005886">
    <property type="term" value="C:plasma membrane"/>
    <property type="evidence" value="ECO:0007669"/>
    <property type="project" value="UniProtKB-SubCell"/>
</dbReference>
<dbReference type="KEGG" id="tes:BW730_03525"/>
<keyword evidence="8" id="KW-1185">Reference proteome</keyword>
<sequence length="246" mass="27036">MGVLAAILAFTFIQLGEWQLRRLDERRDRNATVLAHESLPVQDYSAVMTQEIGEDDQWFRVTATGTYTGDQFQVRYRSLDGAYGSEVVAVMETDRGDLLLVNRGFLTRQPGHPDGEMPATLDGTVTVTGYVRRNDRGDENAMTPHENQVRLTNSDALGKAMGVTLVNGYVSMIESQPAESDALIPLSTPDMTEGPHLSYALQWFAFTAIGIIGMGVLIRADLRDRKKAKAKAAVEEASEPAEEEVG</sequence>
<dbReference type="CDD" id="cd06662">
    <property type="entry name" value="SURF1"/>
    <property type="match status" value="1"/>
</dbReference>
<reference evidence="8" key="1">
    <citation type="submission" date="2017-02" db="EMBL/GenBank/DDBJ databases">
        <title>Tessaracoccus aquaemaris sp. nov., isolated from the intestine of a Korean rockfish, Sebastes schlegelii, in a marine aquaculture pond.</title>
        <authorList>
            <person name="Tak E.J."/>
            <person name="Bae J.-W."/>
        </authorList>
    </citation>
    <scope>NUCLEOTIDE SEQUENCE [LARGE SCALE GENOMIC DNA]</scope>
    <source>
        <strain evidence="8">NSG39</strain>
    </source>
</reference>
<dbReference type="Proteomes" id="UP000188145">
    <property type="component" value="Chromosome"/>
</dbReference>
<dbReference type="Pfam" id="PF02104">
    <property type="entry name" value="SURF1"/>
    <property type="match status" value="1"/>
</dbReference>
<gene>
    <name evidence="7" type="ORF">BW730_03525</name>
</gene>
<dbReference type="PANTHER" id="PTHR23427">
    <property type="entry name" value="SURFEIT LOCUS PROTEIN"/>
    <property type="match status" value="1"/>
</dbReference>
<dbReference type="AlphaFoldDB" id="A0A1Q2CST2"/>
<evidence type="ECO:0000256" key="6">
    <source>
        <dbReference type="RuleBase" id="RU363076"/>
    </source>
</evidence>
<dbReference type="STRING" id="1332264.BW730_03525"/>
<organism evidence="7 8">
    <name type="scientific">Tessaracoccus aquimaris</name>
    <dbReference type="NCBI Taxonomy" id="1332264"/>
    <lineage>
        <taxon>Bacteria</taxon>
        <taxon>Bacillati</taxon>
        <taxon>Actinomycetota</taxon>
        <taxon>Actinomycetes</taxon>
        <taxon>Propionibacteriales</taxon>
        <taxon>Propionibacteriaceae</taxon>
        <taxon>Tessaracoccus</taxon>
    </lineage>
</organism>
<dbReference type="PANTHER" id="PTHR23427:SF2">
    <property type="entry name" value="SURFEIT LOCUS PROTEIN 1"/>
    <property type="match status" value="1"/>
</dbReference>
<proteinExistence type="inferred from homology"/>
<evidence type="ECO:0000256" key="2">
    <source>
        <dbReference type="ARBA" id="ARBA00007165"/>
    </source>
</evidence>
<accession>A0A1Q2CST2</accession>
<protein>
    <recommendedName>
        <fullName evidence="6">SURF1-like protein</fullName>
    </recommendedName>
</protein>
<comment type="subcellular location">
    <subcellularLocation>
        <location evidence="6">Cell membrane</location>
        <topology evidence="6">Multi-pass membrane protein</topology>
    </subcellularLocation>
    <subcellularLocation>
        <location evidence="1">Membrane</location>
    </subcellularLocation>
</comment>
<feature type="transmembrane region" description="Helical" evidence="6">
    <location>
        <begin position="199"/>
        <end position="218"/>
    </location>
</feature>
<evidence type="ECO:0000256" key="3">
    <source>
        <dbReference type="ARBA" id="ARBA00022692"/>
    </source>
</evidence>
<evidence type="ECO:0000256" key="4">
    <source>
        <dbReference type="ARBA" id="ARBA00022989"/>
    </source>
</evidence>
<comment type="similarity">
    <text evidence="2 6">Belongs to the SURF1 family.</text>
</comment>
<dbReference type="InterPro" id="IPR045214">
    <property type="entry name" value="Surf1/Surf4"/>
</dbReference>
<keyword evidence="3 6" id="KW-0812">Transmembrane</keyword>
<evidence type="ECO:0000313" key="7">
    <source>
        <dbReference type="EMBL" id="AQP49179.1"/>
    </source>
</evidence>
<dbReference type="PROSITE" id="PS50895">
    <property type="entry name" value="SURF1"/>
    <property type="match status" value="1"/>
</dbReference>
<evidence type="ECO:0000313" key="8">
    <source>
        <dbReference type="Proteomes" id="UP000188145"/>
    </source>
</evidence>
<comment type="caution">
    <text evidence="6">Lacks conserved residue(s) required for the propagation of feature annotation.</text>
</comment>
<name>A0A1Q2CST2_9ACTN</name>
<evidence type="ECO:0000256" key="5">
    <source>
        <dbReference type="ARBA" id="ARBA00023136"/>
    </source>
</evidence>
<keyword evidence="6" id="KW-1003">Cell membrane</keyword>
<keyword evidence="4 6" id="KW-1133">Transmembrane helix</keyword>
<dbReference type="EMBL" id="CP019606">
    <property type="protein sequence ID" value="AQP49179.1"/>
    <property type="molecule type" value="Genomic_DNA"/>
</dbReference>
<dbReference type="InterPro" id="IPR002994">
    <property type="entry name" value="Surf1/Shy1"/>
</dbReference>
<keyword evidence="5 6" id="KW-0472">Membrane</keyword>
<evidence type="ECO:0000256" key="1">
    <source>
        <dbReference type="ARBA" id="ARBA00004370"/>
    </source>
</evidence>